<dbReference type="Pfam" id="PF01554">
    <property type="entry name" value="MatE"/>
    <property type="match status" value="2"/>
</dbReference>
<sequence length="446" mass="46547">MSLPSIIGVLAYNLYNILDTLLLSQGAGMDAVGGVAVSFPLFMLLSAVASTLGTGAASVISRALGRGDDEQAARAAANTFLVFYATALAMTVVGLLFLEPILLTIGVTDSLLPVARGYTRIILIGAVTSTGFSNLIRAEGASRYAMAIWVIPLSVNTAFDILFIFGLEWGATGAALGTVIGQCVSMAMSVNFFLLSGRSRLRLAARHFRPDIRLIATILSTGLPSLAQWCGQGLAIIAANRMLRTFSTDPTVLGYGAGGDLPINTYGLASRILLLLLFPVTGLAQGIQPIIGFNFGAGLHSRVRHTLALSMAITIAYGIASTIITAVWAARPMMRLFTGDTATIRLGTQALAVMGVATAFTGIQQIHATFFQSIGRRTAAILVSVCGQLLVPPTLQVMGRFGLVGVWWAFPVAAVAGSLMSSLAVLHAIRGALRPSDGSHAAAPVP</sequence>
<dbReference type="CDD" id="cd13143">
    <property type="entry name" value="MATE_MepA_like"/>
    <property type="match status" value="1"/>
</dbReference>
<dbReference type="InterPro" id="IPR045070">
    <property type="entry name" value="MATE_MepA-like"/>
</dbReference>
<feature type="transmembrane region" description="Helical" evidence="10">
    <location>
        <begin position="117"/>
        <end position="136"/>
    </location>
</feature>
<evidence type="ECO:0000256" key="9">
    <source>
        <dbReference type="ARBA" id="ARBA00023251"/>
    </source>
</evidence>
<dbReference type="PANTHER" id="PTHR43823">
    <property type="entry name" value="SPORULATION PROTEIN YKVU"/>
    <property type="match status" value="1"/>
</dbReference>
<comment type="caution">
    <text evidence="11">The sequence shown here is derived from an EMBL/GenBank/DDBJ whole genome shotgun (WGS) entry which is preliminary data.</text>
</comment>
<dbReference type="PANTHER" id="PTHR43823:SF3">
    <property type="entry name" value="MULTIDRUG EXPORT PROTEIN MEPA"/>
    <property type="match status" value="1"/>
</dbReference>
<keyword evidence="6 10" id="KW-0812">Transmembrane</keyword>
<evidence type="ECO:0000256" key="3">
    <source>
        <dbReference type="ARBA" id="ARBA00022106"/>
    </source>
</evidence>
<dbReference type="InterPro" id="IPR051327">
    <property type="entry name" value="MATE_MepA_subfamily"/>
</dbReference>
<evidence type="ECO:0000256" key="4">
    <source>
        <dbReference type="ARBA" id="ARBA00022448"/>
    </source>
</evidence>
<feature type="transmembrane region" description="Helical" evidence="10">
    <location>
        <begin position="307"/>
        <end position="330"/>
    </location>
</feature>
<feature type="transmembrane region" description="Helical" evidence="10">
    <location>
        <begin position="407"/>
        <end position="429"/>
    </location>
</feature>
<keyword evidence="5" id="KW-1003">Cell membrane</keyword>
<keyword evidence="9" id="KW-0046">Antibiotic resistance</keyword>
<evidence type="ECO:0000256" key="2">
    <source>
        <dbReference type="ARBA" id="ARBA00008417"/>
    </source>
</evidence>
<feature type="transmembrane region" description="Helical" evidence="10">
    <location>
        <begin position="148"/>
        <end position="167"/>
    </location>
</feature>
<reference evidence="11" key="2">
    <citation type="submission" date="2021-09" db="EMBL/GenBank/DDBJ databases">
        <authorList>
            <person name="Gilroy R."/>
        </authorList>
    </citation>
    <scope>NUCLEOTIDE SEQUENCE</scope>
    <source>
        <strain evidence="11">ChiBcolR7-4860</strain>
    </source>
</reference>
<evidence type="ECO:0000256" key="10">
    <source>
        <dbReference type="SAM" id="Phobius"/>
    </source>
</evidence>
<feature type="transmembrane region" description="Helical" evidence="10">
    <location>
        <begin position="350"/>
        <end position="371"/>
    </location>
</feature>
<name>A0A921IY07_9BIFI</name>
<evidence type="ECO:0000313" key="11">
    <source>
        <dbReference type="EMBL" id="HJG42204.1"/>
    </source>
</evidence>
<gene>
    <name evidence="11" type="ORF">K8U73_07480</name>
</gene>
<reference evidence="11" key="1">
    <citation type="journal article" date="2021" name="PeerJ">
        <title>Extensive microbial diversity within the chicken gut microbiome revealed by metagenomics and culture.</title>
        <authorList>
            <person name="Gilroy R."/>
            <person name="Ravi A."/>
            <person name="Getino M."/>
            <person name="Pursley I."/>
            <person name="Horton D.L."/>
            <person name="Alikhan N.F."/>
            <person name="Baker D."/>
            <person name="Gharbi K."/>
            <person name="Hall N."/>
            <person name="Watson M."/>
            <person name="Adriaenssens E.M."/>
            <person name="Foster-Nyarko E."/>
            <person name="Jarju S."/>
            <person name="Secka A."/>
            <person name="Antonio M."/>
            <person name="Oren A."/>
            <person name="Chaudhuri R.R."/>
            <person name="La Ragione R."/>
            <person name="Hildebrand F."/>
            <person name="Pallen M.J."/>
        </authorList>
    </citation>
    <scope>NUCLEOTIDE SEQUENCE</scope>
    <source>
        <strain evidence="11">ChiBcolR7-4860</strain>
    </source>
</reference>
<feature type="transmembrane region" description="Helical" evidence="10">
    <location>
        <begin position="272"/>
        <end position="295"/>
    </location>
</feature>
<accession>A0A921IY07</accession>
<dbReference type="GO" id="GO:0046677">
    <property type="term" value="P:response to antibiotic"/>
    <property type="evidence" value="ECO:0007669"/>
    <property type="project" value="UniProtKB-KW"/>
</dbReference>
<evidence type="ECO:0000256" key="1">
    <source>
        <dbReference type="ARBA" id="ARBA00004651"/>
    </source>
</evidence>
<dbReference type="Proteomes" id="UP000786560">
    <property type="component" value="Unassembled WGS sequence"/>
</dbReference>
<dbReference type="InterPro" id="IPR048279">
    <property type="entry name" value="MdtK-like"/>
</dbReference>
<protein>
    <recommendedName>
        <fullName evidence="3">Multidrug export protein MepA</fullName>
    </recommendedName>
</protein>
<feature type="transmembrane region" description="Helical" evidence="10">
    <location>
        <begin position="81"/>
        <end position="105"/>
    </location>
</feature>
<dbReference type="RefSeq" id="WP_278711577.1">
    <property type="nucleotide sequence ID" value="NZ_DYUX01000025.1"/>
</dbReference>
<dbReference type="GO" id="GO:0005886">
    <property type="term" value="C:plasma membrane"/>
    <property type="evidence" value="ECO:0007669"/>
    <property type="project" value="UniProtKB-SubCell"/>
</dbReference>
<evidence type="ECO:0000256" key="7">
    <source>
        <dbReference type="ARBA" id="ARBA00022989"/>
    </source>
</evidence>
<keyword evidence="8 10" id="KW-0472">Membrane</keyword>
<evidence type="ECO:0000256" key="8">
    <source>
        <dbReference type="ARBA" id="ARBA00023136"/>
    </source>
</evidence>
<feature type="transmembrane region" description="Helical" evidence="10">
    <location>
        <begin position="39"/>
        <end position="60"/>
    </location>
</feature>
<dbReference type="GO" id="GO:0015297">
    <property type="term" value="F:antiporter activity"/>
    <property type="evidence" value="ECO:0007669"/>
    <property type="project" value="InterPro"/>
</dbReference>
<comment type="subcellular location">
    <subcellularLocation>
        <location evidence="1">Cell membrane</location>
        <topology evidence="1">Multi-pass membrane protein</topology>
    </subcellularLocation>
</comment>
<evidence type="ECO:0000256" key="6">
    <source>
        <dbReference type="ARBA" id="ARBA00022692"/>
    </source>
</evidence>
<comment type="similarity">
    <text evidence="2">Belongs to the multi antimicrobial extrusion (MATE) (TC 2.A.66.1) family. MepA subfamily.</text>
</comment>
<evidence type="ECO:0000256" key="5">
    <source>
        <dbReference type="ARBA" id="ARBA00022475"/>
    </source>
</evidence>
<keyword evidence="7 10" id="KW-1133">Transmembrane helix</keyword>
<organism evidence="11 12">
    <name type="scientific">Bifidobacterium pullorum subsp. gallinarum</name>
    <dbReference type="NCBI Taxonomy" id="78344"/>
    <lineage>
        <taxon>Bacteria</taxon>
        <taxon>Bacillati</taxon>
        <taxon>Actinomycetota</taxon>
        <taxon>Actinomycetes</taxon>
        <taxon>Bifidobacteriales</taxon>
        <taxon>Bifidobacteriaceae</taxon>
        <taxon>Bifidobacterium</taxon>
    </lineage>
</organism>
<dbReference type="GO" id="GO:0042910">
    <property type="term" value="F:xenobiotic transmembrane transporter activity"/>
    <property type="evidence" value="ECO:0007669"/>
    <property type="project" value="InterPro"/>
</dbReference>
<dbReference type="EMBL" id="DYUX01000025">
    <property type="protein sequence ID" value="HJG42204.1"/>
    <property type="molecule type" value="Genomic_DNA"/>
</dbReference>
<evidence type="ECO:0000313" key="12">
    <source>
        <dbReference type="Proteomes" id="UP000786560"/>
    </source>
</evidence>
<dbReference type="InterPro" id="IPR002528">
    <property type="entry name" value="MATE_fam"/>
</dbReference>
<dbReference type="PIRSF" id="PIRSF006603">
    <property type="entry name" value="DinF"/>
    <property type="match status" value="1"/>
</dbReference>
<keyword evidence="4" id="KW-0813">Transport</keyword>
<proteinExistence type="inferred from homology"/>
<feature type="transmembrane region" description="Helical" evidence="10">
    <location>
        <begin position="173"/>
        <end position="194"/>
    </location>
</feature>
<dbReference type="AlphaFoldDB" id="A0A921IY07"/>